<dbReference type="VEuPathDB" id="FungiDB:HpaG810681"/>
<dbReference type="EMBL" id="JH597990">
    <property type="status" value="NOT_ANNOTATED_CDS"/>
    <property type="molecule type" value="Genomic_DNA"/>
</dbReference>
<reference evidence="2" key="1">
    <citation type="journal article" date="2010" name="Science">
        <title>Signatures of adaptation to obligate biotrophy in the Hyaloperonospora arabidopsidis genome.</title>
        <authorList>
            <person name="Baxter L."/>
            <person name="Tripathy S."/>
            <person name="Ishaque N."/>
            <person name="Boot N."/>
            <person name="Cabral A."/>
            <person name="Kemen E."/>
            <person name="Thines M."/>
            <person name="Ah-Fong A."/>
            <person name="Anderson R."/>
            <person name="Badejoko W."/>
            <person name="Bittner-Eddy P."/>
            <person name="Boore J.L."/>
            <person name="Chibucos M.C."/>
            <person name="Coates M."/>
            <person name="Dehal P."/>
            <person name="Delehaunty K."/>
            <person name="Dong S."/>
            <person name="Downton P."/>
            <person name="Dumas B."/>
            <person name="Fabro G."/>
            <person name="Fronick C."/>
            <person name="Fuerstenberg S.I."/>
            <person name="Fulton L."/>
            <person name="Gaulin E."/>
            <person name="Govers F."/>
            <person name="Hughes L."/>
            <person name="Humphray S."/>
            <person name="Jiang R.H."/>
            <person name="Judelson H."/>
            <person name="Kamoun S."/>
            <person name="Kyung K."/>
            <person name="Meijer H."/>
            <person name="Minx P."/>
            <person name="Morris P."/>
            <person name="Nelson J."/>
            <person name="Phuntumart V."/>
            <person name="Qutob D."/>
            <person name="Rehmany A."/>
            <person name="Rougon-Cardoso A."/>
            <person name="Ryden P."/>
            <person name="Torto-Alalibo T."/>
            <person name="Studholme D."/>
            <person name="Wang Y."/>
            <person name="Win J."/>
            <person name="Wood J."/>
            <person name="Clifton S.W."/>
            <person name="Rogers J."/>
            <person name="Van den Ackerveken G."/>
            <person name="Jones J.D."/>
            <person name="McDowell J.M."/>
            <person name="Beynon J."/>
            <person name="Tyler B.M."/>
        </authorList>
    </citation>
    <scope>NUCLEOTIDE SEQUENCE [LARGE SCALE GENOMIC DNA]</scope>
    <source>
        <strain evidence="2">Emoy2</strain>
    </source>
</reference>
<dbReference type="HOGENOM" id="CLU_1296533_0_0_1"/>
<dbReference type="Proteomes" id="UP000011713">
    <property type="component" value="Unassembled WGS sequence"/>
</dbReference>
<keyword evidence="2" id="KW-1185">Reference proteome</keyword>
<organism evidence="1 2">
    <name type="scientific">Hyaloperonospora arabidopsidis (strain Emoy2)</name>
    <name type="common">Downy mildew agent</name>
    <name type="synonym">Peronospora arabidopsidis</name>
    <dbReference type="NCBI Taxonomy" id="559515"/>
    <lineage>
        <taxon>Eukaryota</taxon>
        <taxon>Sar</taxon>
        <taxon>Stramenopiles</taxon>
        <taxon>Oomycota</taxon>
        <taxon>Peronosporomycetes</taxon>
        <taxon>Peronosporales</taxon>
        <taxon>Peronosporaceae</taxon>
        <taxon>Hyaloperonospora</taxon>
    </lineage>
</organism>
<name>M4BVY0_HYAAE</name>
<dbReference type="EnsemblProtists" id="HpaT810681">
    <property type="protein sequence ID" value="HpaP810681"/>
    <property type="gene ID" value="HpaG810681"/>
</dbReference>
<sequence length="213" mass="23890">MVRLAVLVPREHSPLHSRQCAPTAWNHSPERHLELRERVRNAAPTNPARVETQASVCDTGARLVPRASRGTMMLRQWMYPCDQQYDLLSSAPGLPHRQAEVGPRGDNAGVLVSQEDVDEAVNRAVDAQLAAEAALEHAAQAETTASEILQSNRELRMRNLERQVHGMHRWERGRVRCHWCVEQDGMGGRLTSLAPYHRSQPVKSSRAIPLKPL</sequence>
<dbReference type="AlphaFoldDB" id="M4BVY0"/>
<evidence type="ECO:0000313" key="1">
    <source>
        <dbReference type="EnsemblProtists" id="HpaP810681"/>
    </source>
</evidence>
<evidence type="ECO:0000313" key="2">
    <source>
        <dbReference type="Proteomes" id="UP000011713"/>
    </source>
</evidence>
<proteinExistence type="predicted"/>
<reference evidence="1" key="2">
    <citation type="submission" date="2015-06" db="UniProtKB">
        <authorList>
            <consortium name="EnsemblProtists"/>
        </authorList>
    </citation>
    <scope>IDENTIFICATION</scope>
    <source>
        <strain evidence="1">Emoy2</strain>
    </source>
</reference>
<dbReference type="InParanoid" id="M4BVY0"/>
<accession>M4BVY0</accession>
<protein>
    <submittedName>
        <fullName evidence="1">Uncharacterized protein</fullName>
    </submittedName>
</protein>